<dbReference type="PANTHER" id="PTHR21683">
    <property type="entry name" value="COILED-COIL DOMAIN-CONTAINING PROTEIN 42 LIKE-2-LIKE-RELATED"/>
    <property type="match status" value="1"/>
</dbReference>
<dbReference type="AlphaFoldDB" id="A0A6P3WBI5"/>
<gene>
    <name evidence="5" type="primary">LOC105910268</name>
</gene>
<dbReference type="InterPro" id="IPR051147">
    <property type="entry name" value="CFAP_domain-containing"/>
</dbReference>
<evidence type="ECO:0000313" key="4">
    <source>
        <dbReference type="Proteomes" id="UP000515152"/>
    </source>
</evidence>
<feature type="domain" description="DUF4200" evidence="3">
    <location>
        <begin position="36"/>
        <end position="150"/>
    </location>
</feature>
<dbReference type="GO" id="GO:0005856">
    <property type="term" value="C:cytoskeleton"/>
    <property type="evidence" value="ECO:0007669"/>
    <property type="project" value="UniProtKB-ARBA"/>
</dbReference>
<evidence type="ECO:0000256" key="2">
    <source>
        <dbReference type="SAM" id="Coils"/>
    </source>
</evidence>
<feature type="coiled-coil region" evidence="2">
    <location>
        <begin position="99"/>
        <end position="136"/>
    </location>
</feature>
<organism evidence="4 5">
    <name type="scientific">Clupea harengus</name>
    <name type="common">Atlantic herring</name>
    <dbReference type="NCBI Taxonomy" id="7950"/>
    <lineage>
        <taxon>Eukaryota</taxon>
        <taxon>Metazoa</taxon>
        <taxon>Chordata</taxon>
        <taxon>Craniata</taxon>
        <taxon>Vertebrata</taxon>
        <taxon>Euteleostomi</taxon>
        <taxon>Actinopterygii</taxon>
        <taxon>Neopterygii</taxon>
        <taxon>Teleostei</taxon>
        <taxon>Clupei</taxon>
        <taxon>Clupeiformes</taxon>
        <taxon>Clupeoidei</taxon>
        <taxon>Clupeidae</taxon>
        <taxon>Clupea</taxon>
    </lineage>
</organism>
<name>A0A6P3WBI5_CLUHA</name>
<protein>
    <submittedName>
        <fullName evidence="5">Coiled-coil domain-containing protein 42 homolog</fullName>
    </submittedName>
</protein>
<accession>A0A6P3WBI5</accession>
<reference evidence="5" key="1">
    <citation type="submission" date="2025-08" db="UniProtKB">
        <authorList>
            <consortium name="RefSeq"/>
        </authorList>
    </citation>
    <scope>IDENTIFICATION</scope>
</reference>
<sequence length="300" mass="35391">MEQINLEDYFRLIFEEDILKLPVQRQNINSSATRFWEKRREVDLVGASLKSKRHEFDGVCEKLRERKENLWKKEEKMKEALLKFDKFIKENDAKRSRGIRKAELQRVAVAQKEKELEDLKQEYSILLSRREKLQNRVTRATVYHLFLATVGKMSKKFEDIPHLISRFDTLLVTRDQLQEHGRGTDTKTEGERTELRRYVNEQNSVLLQLNNTLSERQTELDSVLSEACRWEYTWNHIQATAAKETLMLGQIKFATLNLYHFIGGDTGKEEGVQIEDTVDQLEKIHLFIQDLVDITGDSRF</sequence>
<dbReference type="RefSeq" id="XP_012694428.2">
    <property type="nucleotide sequence ID" value="XM_012838974.3"/>
</dbReference>
<keyword evidence="1 2" id="KW-0175">Coiled coil</keyword>
<proteinExistence type="predicted"/>
<dbReference type="Proteomes" id="UP000515152">
    <property type="component" value="Chromosome 19"/>
</dbReference>
<evidence type="ECO:0000259" key="3">
    <source>
        <dbReference type="Pfam" id="PF13863"/>
    </source>
</evidence>
<dbReference type="KEGG" id="char:105910268"/>
<evidence type="ECO:0000313" key="5">
    <source>
        <dbReference type="RefSeq" id="XP_012694428.2"/>
    </source>
</evidence>
<evidence type="ECO:0000256" key="1">
    <source>
        <dbReference type="ARBA" id="ARBA00023054"/>
    </source>
</evidence>
<dbReference type="OrthoDB" id="10264298at2759"/>
<dbReference type="GeneID" id="105910268"/>
<dbReference type="InterPro" id="IPR025252">
    <property type="entry name" value="DUF4200"/>
</dbReference>
<dbReference type="PANTHER" id="PTHR21683:SF2">
    <property type="entry name" value="COILED-COIL DOMAIN-CONTAINING PROTEIN 42 LIKE-2-LIKE"/>
    <property type="match status" value="1"/>
</dbReference>
<dbReference type="Pfam" id="PF13863">
    <property type="entry name" value="DUF4200"/>
    <property type="match status" value="1"/>
</dbReference>
<keyword evidence="4" id="KW-1185">Reference proteome</keyword>